<dbReference type="Proteomes" id="UP001595547">
    <property type="component" value="Unassembled WGS sequence"/>
</dbReference>
<evidence type="ECO:0000259" key="3">
    <source>
        <dbReference type="PROSITE" id="PS51186"/>
    </source>
</evidence>
<accession>A0ABV7J000</accession>
<dbReference type="InterPro" id="IPR000182">
    <property type="entry name" value="GNAT_dom"/>
</dbReference>
<name>A0ABV7J000_9RHOB</name>
<evidence type="ECO:0000256" key="1">
    <source>
        <dbReference type="ARBA" id="ARBA00022679"/>
    </source>
</evidence>
<dbReference type="PANTHER" id="PTHR10545">
    <property type="entry name" value="DIAMINE N-ACETYLTRANSFERASE"/>
    <property type="match status" value="1"/>
</dbReference>
<dbReference type="Gene3D" id="3.40.630.30">
    <property type="match status" value="1"/>
</dbReference>
<protein>
    <submittedName>
        <fullName evidence="4">GNAT family N-acetyltransferase</fullName>
    </submittedName>
</protein>
<gene>
    <name evidence="4" type="ORF">ACFOGH_04385</name>
</gene>
<keyword evidence="2" id="KW-0012">Acyltransferase</keyword>
<dbReference type="PANTHER" id="PTHR10545:SF29">
    <property type="entry name" value="GH14572P-RELATED"/>
    <property type="match status" value="1"/>
</dbReference>
<comment type="caution">
    <text evidence="4">The sequence shown here is derived from an EMBL/GenBank/DDBJ whole genome shotgun (WGS) entry which is preliminary data.</text>
</comment>
<sequence>MIRPAAPADLPALCKMVHALAAYHGDSATATVAQLQRDLFGPAPWLHALVYQGERHLLGYAALTQLARVQYGQRGMDLHHLYVRSDARGDGIGKALLAASLDYARSKMASYVTVSALPGNDIAQAFYLAQGFHPAPVTGLRYAFNLSDKG</sequence>
<evidence type="ECO:0000256" key="2">
    <source>
        <dbReference type="ARBA" id="ARBA00023315"/>
    </source>
</evidence>
<reference evidence="5" key="1">
    <citation type="journal article" date="2019" name="Int. J. Syst. Evol. Microbiol.">
        <title>The Global Catalogue of Microorganisms (GCM) 10K type strain sequencing project: providing services to taxonomists for standard genome sequencing and annotation.</title>
        <authorList>
            <consortium name="The Broad Institute Genomics Platform"/>
            <consortium name="The Broad Institute Genome Sequencing Center for Infectious Disease"/>
            <person name="Wu L."/>
            <person name="Ma J."/>
        </authorList>
    </citation>
    <scope>NUCLEOTIDE SEQUENCE [LARGE SCALE GENOMIC DNA]</scope>
    <source>
        <strain evidence="5">KCTC 52039</strain>
    </source>
</reference>
<dbReference type="InterPro" id="IPR051016">
    <property type="entry name" value="Diverse_Substrate_AcTransf"/>
</dbReference>
<dbReference type="SUPFAM" id="SSF55729">
    <property type="entry name" value="Acyl-CoA N-acyltransferases (Nat)"/>
    <property type="match status" value="1"/>
</dbReference>
<keyword evidence="1" id="KW-0808">Transferase</keyword>
<dbReference type="CDD" id="cd04301">
    <property type="entry name" value="NAT_SF"/>
    <property type="match status" value="1"/>
</dbReference>
<evidence type="ECO:0000313" key="5">
    <source>
        <dbReference type="Proteomes" id="UP001595547"/>
    </source>
</evidence>
<dbReference type="InterPro" id="IPR016181">
    <property type="entry name" value="Acyl_CoA_acyltransferase"/>
</dbReference>
<dbReference type="PROSITE" id="PS51186">
    <property type="entry name" value="GNAT"/>
    <property type="match status" value="1"/>
</dbReference>
<evidence type="ECO:0000313" key="4">
    <source>
        <dbReference type="EMBL" id="MFC3180219.1"/>
    </source>
</evidence>
<organism evidence="4 5">
    <name type="scientific">Cypionkella sinensis</name>
    <dbReference type="NCBI Taxonomy" id="1756043"/>
    <lineage>
        <taxon>Bacteria</taxon>
        <taxon>Pseudomonadati</taxon>
        <taxon>Pseudomonadota</taxon>
        <taxon>Alphaproteobacteria</taxon>
        <taxon>Rhodobacterales</taxon>
        <taxon>Paracoccaceae</taxon>
        <taxon>Cypionkella</taxon>
    </lineage>
</organism>
<proteinExistence type="predicted"/>
<dbReference type="EMBL" id="JBHRTO010000001">
    <property type="protein sequence ID" value="MFC3180219.1"/>
    <property type="molecule type" value="Genomic_DNA"/>
</dbReference>
<dbReference type="Pfam" id="PF00583">
    <property type="entry name" value="Acetyltransf_1"/>
    <property type="match status" value="1"/>
</dbReference>
<feature type="domain" description="N-acetyltransferase" evidence="3">
    <location>
        <begin position="1"/>
        <end position="150"/>
    </location>
</feature>
<keyword evidence="5" id="KW-1185">Reference proteome</keyword>
<dbReference type="RefSeq" id="WP_380071850.1">
    <property type="nucleotide sequence ID" value="NZ_JBHRTO010000001.1"/>
</dbReference>